<dbReference type="SUPFAM" id="SSF46689">
    <property type="entry name" value="Homeodomain-like"/>
    <property type="match status" value="1"/>
</dbReference>
<reference evidence="2 4" key="1">
    <citation type="submission" date="2020-01" db="EMBL/GenBank/DDBJ databases">
        <authorList>
            <consortium name="DOE Joint Genome Institute"/>
            <person name="Haridas S."/>
            <person name="Albert R."/>
            <person name="Binder M."/>
            <person name="Bloem J."/>
            <person name="Labutti K."/>
            <person name="Salamov A."/>
            <person name="Andreopoulos B."/>
            <person name="Baker S.E."/>
            <person name="Barry K."/>
            <person name="Bills G."/>
            <person name="Bluhm B.H."/>
            <person name="Cannon C."/>
            <person name="Castanera R."/>
            <person name="Culley D.E."/>
            <person name="Daum C."/>
            <person name="Ezra D."/>
            <person name="Gonzalez J.B."/>
            <person name="Henrissat B."/>
            <person name="Kuo A."/>
            <person name="Liang C."/>
            <person name="Lipzen A."/>
            <person name="Lutzoni F."/>
            <person name="Magnuson J."/>
            <person name="Mondo S."/>
            <person name="Nolan M."/>
            <person name="Ohm R."/>
            <person name="Pangilinan J."/>
            <person name="Park H.-J."/>
            <person name="Ramirez L."/>
            <person name="Alfaro M."/>
            <person name="Sun H."/>
            <person name="Tritt A."/>
            <person name="Yoshinaga Y."/>
            <person name="Zwiers L.-H."/>
            <person name="Turgeon B.G."/>
            <person name="Goodwin S.B."/>
            <person name="Spatafora J.W."/>
            <person name="Crous P.W."/>
            <person name="Grigoriev I.V."/>
        </authorList>
    </citation>
    <scope>NUCLEOTIDE SEQUENCE</scope>
    <source>
        <strain evidence="2 4">CBS 781.70</strain>
    </source>
</reference>
<organism evidence="2">
    <name type="scientific">Eremomyces bilateralis CBS 781.70</name>
    <dbReference type="NCBI Taxonomy" id="1392243"/>
    <lineage>
        <taxon>Eukaryota</taxon>
        <taxon>Fungi</taxon>
        <taxon>Dikarya</taxon>
        <taxon>Ascomycota</taxon>
        <taxon>Pezizomycotina</taxon>
        <taxon>Dothideomycetes</taxon>
        <taxon>Dothideomycetes incertae sedis</taxon>
        <taxon>Eremomycetales</taxon>
        <taxon>Eremomycetaceae</taxon>
        <taxon>Eremomyces</taxon>
    </lineage>
</organism>
<dbReference type="Gene3D" id="1.10.10.60">
    <property type="entry name" value="Homeodomain-like"/>
    <property type="match status" value="1"/>
</dbReference>
<feature type="non-terminal residue" evidence="2">
    <location>
        <position position="1"/>
    </location>
</feature>
<evidence type="ECO:0000313" key="4">
    <source>
        <dbReference type="RefSeq" id="XP_033536524.1"/>
    </source>
</evidence>
<dbReference type="GeneID" id="54416374"/>
<dbReference type="CDD" id="cd00167">
    <property type="entry name" value="SANT"/>
    <property type="match status" value="1"/>
</dbReference>
<dbReference type="RefSeq" id="XP_033536524.1">
    <property type="nucleotide sequence ID" value="XM_033675804.1"/>
</dbReference>
<reference evidence="4" key="3">
    <citation type="submission" date="2025-04" db="UniProtKB">
        <authorList>
            <consortium name="RefSeq"/>
        </authorList>
    </citation>
    <scope>IDENTIFICATION</scope>
    <source>
        <strain evidence="4">CBS 781.70</strain>
    </source>
</reference>
<name>A0A6G1GA29_9PEZI</name>
<accession>A0A6G1GA29</accession>
<dbReference type="Proteomes" id="UP000504638">
    <property type="component" value="Unplaced"/>
</dbReference>
<keyword evidence="3" id="KW-1185">Reference proteome</keyword>
<gene>
    <name evidence="2 4" type="ORF">P152DRAFT_384511</name>
</gene>
<feature type="domain" description="Myb-like" evidence="1">
    <location>
        <begin position="4"/>
        <end position="54"/>
    </location>
</feature>
<dbReference type="OrthoDB" id="4151352at2759"/>
<dbReference type="PROSITE" id="PS50090">
    <property type="entry name" value="MYB_LIKE"/>
    <property type="match status" value="1"/>
</dbReference>
<dbReference type="InterPro" id="IPR001005">
    <property type="entry name" value="SANT/Myb"/>
</dbReference>
<feature type="non-terminal residue" evidence="2">
    <location>
        <position position="121"/>
    </location>
</feature>
<proteinExistence type="predicted"/>
<dbReference type="InterPro" id="IPR009057">
    <property type="entry name" value="Homeodomain-like_sf"/>
</dbReference>
<reference evidence="4" key="2">
    <citation type="submission" date="2020-04" db="EMBL/GenBank/DDBJ databases">
        <authorList>
            <consortium name="NCBI Genome Project"/>
        </authorList>
    </citation>
    <scope>NUCLEOTIDE SEQUENCE</scope>
    <source>
        <strain evidence="4">CBS 781.70</strain>
    </source>
</reference>
<protein>
    <recommendedName>
        <fullName evidence="1">Myb-like domain-containing protein</fullName>
    </recommendedName>
</protein>
<evidence type="ECO:0000313" key="2">
    <source>
        <dbReference type="EMBL" id="KAF1814893.1"/>
    </source>
</evidence>
<dbReference type="AlphaFoldDB" id="A0A6G1GA29"/>
<evidence type="ECO:0000313" key="3">
    <source>
        <dbReference type="Proteomes" id="UP000504638"/>
    </source>
</evidence>
<dbReference type="EMBL" id="ML975152">
    <property type="protein sequence ID" value="KAF1814893.1"/>
    <property type="molecule type" value="Genomic_DNA"/>
</dbReference>
<sequence length="121" mass="14301">IPAQAQRTSTTWTAEDDETLMAARASGLNWQPIASKYFPSKTANACRKRHERLMERRNAEDWDGIKWETLAREYMLVRRDMWTMLSDRLGEKSWQMIEAKCMEKGLKNIQAAHRSNQRKER</sequence>
<dbReference type="Pfam" id="PF13921">
    <property type="entry name" value="Myb_DNA-bind_6"/>
    <property type="match status" value="1"/>
</dbReference>
<evidence type="ECO:0000259" key="1">
    <source>
        <dbReference type="PROSITE" id="PS50090"/>
    </source>
</evidence>